<evidence type="ECO:0000259" key="2">
    <source>
        <dbReference type="Pfam" id="PF00534"/>
    </source>
</evidence>
<dbReference type="InterPro" id="IPR028098">
    <property type="entry name" value="Glyco_trans_4-like_N"/>
</dbReference>
<keyword evidence="4" id="KW-0808">Transferase</keyword>
<proteinExistence type="predicted"/>
<feature type="region of interest" description="Disordered" evidence="1">
    <location>
        <begin position="409"/>
        <end position="443"/>
    </location>
</feature>
<feature type="domain" description="Glycosyl transferase family 1" evidence="2">
    <location>
        <begin position="205"/>
        <end position="383"/>
    </location>
</feature>
<feature type="domain" description="Glycosyltransferase subfamily 4-like N-terminal" evidence="3">
    <location>
        <begin position="22"/>
        <end position="197"/>
    </location>
</feature>
<dbReference type="RefSeq" id="WP_238464970.1">
    <property type="nucleotide sequence ID" value="NZ_JAKLJA010000013.1"/>
</dbReference>
<evidence type="ECO:0000313" key="4">
    <source>
        <dbReference type="EMBL" id="MCG5075114.1"/>
    </source>
</evidence>
<protein>
    <submittedName>
        <fullName evidence="4">Glycosyltransferase</fullName>
        <ecNumber evidence="4">2.4.-.-</ecNumber>
    </submittedName>
</protein>
<feature type="compositionally biased region" description="Basic and acidic residues" evidence="1">
    <location>
        <begin position="411"/>
        <end position="429"/>
    </location>
</feature>
<sequence length="443" mass="48754">MKIALVSEHASPLAPAGGVDTGGQNIYVAHVARQLQRAGHQVDVFTRRDRALLPPISHMDGVRVIHVPAGPPMQLPKELLLPHMPAFAQFLVAFCRNELQPYDVIHANFFMSGLAALAVKDALQVPLVMTFHALGRVRRLHQGASDGFPTERFAIEDELVRRADCIVAECPADHDDLIEHYRADPARIATIACGFDPGEFSPLDQAQARRHLGWAHDAFAVLQLGRLVERKGIDNVVRGVAALESRHGVRAHLYVVGGDAQTPNEIATPEIARLRGVAHRCGIEERVSFVGRRERAQLRDFYCAADVFVTTPWYEPFGITPVEAMACARPVVGADVGGIRHSVRHGETGWLVPPRDPAALADRLRDIHADPARARAMGEAGRARAQAHFTWRQIGLQLEALYAQLAAVPAGEHEHQHEHQQREQREHQQAESNARAVALRAVG</sequence>
<reference evidence="4" key="1">
    <citation type="submission" date="2022-01" db="EMBL/GenBank/DDBJ databases">
        <title>Genome sequence and assembly of Parabukholderia sp. RG36.</title>
        <authorList>
            <person name="Chhetri G."/>
        </authorList>
    </citation>
    <scope>NUCLEOTIDE SEQUENCE</scope>
    <source>
        <strain evidence="4">RG36</strain>
    </source>
</reference>
<dbReference type="PANTHER" id="PTHR45947:SF3">
    <property type="entry name" value="SULFOQUINOVOSYL TRANSFERASE SQD2"/>
    <property type="match status" value="1"/>
</dbReference>
<dbReference type="Proteomes" id="UP001139308">
    <property type="component" value="Unassembled WGS sequence"/>
</dbReference>
<dbReference type="PANTHER" id="PTHR45947">
    <property type="entry name" value="SULFOQUINOVOSYL TRANSFERASE SQD2"/>
    <property type="match status" value="1"/>
</dbReference>
<organism evidence="4 5">
    <name type="scientific">Paraburkholderia tagetis</name>
    <dbReference type="NCBI Taxonomy" id="2913261"/>
    <lineage>
        <taxon>Bacteria</taxon>
        <taxon>Pseudomonadati</taxon>
        <taxon>Pseudomonadota</taxon>
        <taxon>Betaproteobacteria</taxon>
        <taxon>Burkholderiales</taxon>
        <taxon>Burkholderiaceae</taxon>
        <taxon>Paraburkholderia</taxon>
    </lineage>
</organism>
<dbReference type="Gene3D" id="3.40.50.2000">
    <property type="entry name" value="Glycogen Phosphorylase B"/>
    <property type="match status" value="2"/>
</dbReference>
<evidence type="ECO:0000256" key="1">
    <source>
        <dbReference type="SAM" id="MobiDB-lite"/>
    </source>
</evidence>
<dbReference type="EC" id="2.4.-.-" evidence="4"/>
<keyword evidence="5" id="KW-1185">Reference proteome</keyword>
<evidence type="ECO:0000259" key="3">
    <source>
        <dbReference type="Pfam" id="PF13439"/>
    </source>
</evidence>
<name>A0A9X1UFZ7_9BURK</name>
<dbReference type="InterPro" id="IPR001296">
    <property type="entry name" value="Glyco_trans_1"/>
</dbReference>
<dbReference type="AlphaFoldDB" id="A0A9X1UFZ7"/>
<dbReference type="SUPFAM" id="SSF53756">
    <property type="entry name" value="UDP-Glycosyltransferase/glycogen phosphorylase"/>
    <property type="match status" value="1"/>
</dbReference>
<accession>A0A9X1UFZ7</accession>
<dbReference type="Pfam" id="PF13439">
    <property type="entry name" value="Glyco_transf_4"/>
    <property type="match status" value="1"/>
</dbReference>
<comment type="caution">
    <text evidence="4">The sequence shown here is derived from an EMBL/GenBank/DDBJ whole genome shotgun (WGS) entry which is preliminary data.</text>
</comment>
<dbReference type="EMBL" id="JAKLJA010000013">
    <property type="protein sequence ID" value="MCG5075114.1"/>
    <property type="molecule type" value="Genomic_DNA"/>
</dbReference>
<gene>
    <name evidence="4" type="ORF">L5014_17375</name>
</gene>
<dbReference type="GO" id="GO:0016758">
    <property type="term" value="F:hexosyltransferase activity"/>
    <property type="evidence" value="ECO:0007669"/>
    <property type="project" value="TreeGrafter"/>
</dbReference>
<evidence type="ECO:0000313" key="5">
    <source>
        <dbReference type="Proteomes" id="UP001139308"/>
    </source>
</evidence>
<dbReference type="InterPro" id="IPR050194">
    <property type="entry name" value="Glycosyltransferase_grp1"/>
</dbReference>
<dbReference type="Pfam" id="PF00534">
    <property type="entry name" value="Glycos_transf_1"/>
    <property type="match status" value="1"/>
</dbReference>
<keyword evidence="4" id="KW-0328">Glycosyltransferase</keyword>